<evidence type="ECO:0000313" key="2">
    <source>
        <dbReference type="EMBL" id="CAG6510789.1"/>
    </source>
</evidence>
<name>A0A8D8DDK0_CULPI</name>
<dbReference type="EMBL" id="HBUE01162161">
    <property type="protein sequence ID" value="CAG6510789.1"/>
    <property type="molecule type" value="Transcribed_RNA"/>
</dbReference>
<dbReference type="EMBL" id="HBUE01267350">
    <property type="protein sequence ID" value="CAG6562194.1"/>
    <property type="molecule type" value="Transcribed_RNA"/>
</dbReference>
<dbReference type="AlphaFoldDB" id="A0A8D8DDK0"/>
<feature type="compositionally biased region" description="Basic residues" evidence="1">
    <location>
        <begin position="23"/>
        <end position="32"/>
    </location>
</feature>
<reference evidence="2" key="1">
    <citation type="submission" date="2021-05" db="EMBL/GenBank/DDBJ databases">
        <authorList>
            <person name="Alioto T."/>
            <person name="Alioto T."/>
            <person name="Gomez Garrido J."/>
        </authorList>
    </citation>
    <scope>NUCLEOTIDE SEQUENCE</scope>
</reference>
<evidence type="ECO:0000256" key="1">
    <source>
        <dbReference type="SAM" id="MobiDB-lite"/>
    </source>
</evidence>
<protein>
    <submittedName>
        <fullName evidence="2">(northern house mosquito) hypothetical protein</fullName>
    </submittedName>
</protein>
<sequence length="104" mass="12964">MSARDRRRIPVEAAPPALNRNQLSRRRRRRPAAARIVQRRPNPNPLTKWHRKSRFPPLRHFRSQRRSNQFLASRSAKWFRRQRSHQVQHRWRNRNLPQWKPNRR</sequence>
<feature type="region of interest" description="Disordered" evidence="1">
    <location>
        <begin position="1"/>
        <end position="51"/>
    </location>
</feature>
<feature type="compositionally biased region" description="Basic residues" evidence="1">
    <location>
        <begin position="81"/>
        <end position="93"/>
    </location>
</feature>
<proteinExistence type="predicted"/>
<organism evidence="2">
    <name type="scientific">Culex pipiens</name>
    <name type="common">House mosquito</name>
    <dbReference type="NCBI Taxonomy" id="7175"/>
    <lineage>
        <taxon>Eukaryota</taxon>
        <taxon>Metazoa</taxon>
        <taxon>Ecdysozoa</taxon>
        <taxon>Arthropoda</taxon>
        <taxon>Hexapoda</taxon>
        <taxon>Insecta</taxon>
        <taxon>Pterygota</taxon>
        <taxon>Neoptera</taxon>
        <taxon>Endopterygota</taxon>
        <taxon>Diptera</taxon>
        <taxon>Nematocera</taxon>
        <taxon>Culicoidea</taxon>
        <taxon>Culicidae</taxon>
        <taxon>Culicinae</taxon>
        <taxon>Culicini</taxon>
        <taxon>Culex</taxon>
        <taxon>Culex</taxon>
    </lineage>
</organism>
<accession>A0A8D8DDK0</accession>
<feature type="region of interest" description="Disordered" evidence="1">
    <location>
        <begin position="81"/>
        <end position="104"/>
    </location>
</feature>